<dbReference type="PANTHER" id="PTHR43065">
    <property type="entry name" value="SENSOR HISTIDINE KINASE"/>
    <property type="match status" value="1"/>
</dbReference>
<evidence type="ECO:0000256" key="1">
    <source>
        <dbReference type="ARBA" id="ARBA00000085"/>
    </source>
</evidence>
<feature type="transmembrane region" description="Helical" evidence="5">
    <location>
        <begin position="44"/>
        <end position="61"/>
    </location>
</feature>
<dbReference type="Gene3D" id="3.30.450.20">
    <property type="entry name" value="PAS domain"/>
    <property type="match status" value="1"/>
</dbReference>
<keyword evidence="8" id="KW-0547">Nucleotide-binding</keyword>
<dbReference type="SUPFAM" id="SSF55785">
    <property type="entry name" value="PYP-like sensor domain (PAS domain)"/>
    <property type="match status" value="1"/>
</dbReference>
<dbReference type="NCBIfam" id="TIGR00229">
    <property type="entry name" value="sensory_box"/>
    <property type="match status" value="1"/>
</dbReference>
<feature type="transmembrane region" description="Helical" evidence="5">
    <location>
        <begin position="148"/>
        <end position="172"/>
    </location>
</feature>
<dbReference type="Proteomes" id="UP001209229">
    <property type="component" value="Unassembled WGS sequence"/>
</dbReference>
<feature type="domain" description="PAC" evidence="7">
    <location>
        <begin position="274"/>
        <end position="324"/>
    </location>
</feature>
<evidence type="ECO:0000256" key="3">
    <source>
        <dbReference type="ARBA" id="ARBA00022553"/>
    </source>
</evidence>
<dbReference type="AlphaFoldDB" id="A0AAE3M781"/>
<evidence type="ECO:0000259" key="6">
    <source>
        <dbReference type="PROSITE" id="PS50109"/>
    </source>
</evidence>
<dbReference type="SUPFAM" id="SSF47384">
    <property type="entry name" value="Homodimeric domain of signal transducing histidine kinase"/>
    <property type="match status" value="1"/>
</dbReference>
<evidence type="ECO:0000256" key="4">
    <source>
        <dbReference type="SAM" id="Coils"/>
    </source>
</evidence>
<comment type="catalytic activity">
    <reaction evidence="1">
        <text>ATP + protein L-histidine = ADP + protein N-phospho-L-histidine.</text>
        <dbReference type="EC" id="2.7.13.3"/>
    </reaction>
</comment>
<keyword evidence="4" id="KW-0175">Coiled coil</keyword>
<keyword evidence="5" id="KW-0472">Membrane</keyword>
<dbReference type="InterPro" id="IPR036890">
    <property type="entry name" value="HATPase_C_sf"/>
</dbReference>
<feature type="coiled-coil region" evidence="4">
    <location>
        <begin position="315"/>
        <end position="381"/>
    </location>
</feature>
<name>A0AAE3M781_9BACT</name>
<evidence type="ECO:0000259" key="7">
    <source>
        <dbReference type="PROSITE" id="PS50113"/>
    </source>
</evidence>
<dbReference type="SMART" id="SM00388">
    <property type="entry name" value="HisKA"/>
    <property type="match status" value="1"/>
</dbReference>
<keyword evidence="8" id="KW-0067">ATP-binding</keyword>
<feature type="transmembrane region" description="Helical" evidence="5">
    <location>
        <begin position="90"/>
        <end position="110"/>
    </location>
</feature>
<dbReference type="InterPro" id="IPR000700">
    <property type="entry name" value="PAS-assoc_C"/>
</dbReference>
<dbReference type="EMBL" id="JAPDPJ010000050">
    <property type="protein sequence ID" value="MCW3788302.1"/>
    <property type="molecule type" value="Genomic_DNA"/>
</dbReference>
<feature type="transmembrane region" description="Helical" evidence="5">
    <location>
        <begin position="117"/>
        <end position="136"/>
    </location>
</feature>
<dbReference type="GO" id="GO:0005524">
    <property type="term" value="F:ATP binding"/>
    <property type="evidence" value="ECO:0007669"/>
    <property type="project" value="UniProtKB-KW"/>
</dbReference>
<dbReference type="CDD" id="cd00082">
    <property type="entry name" value="HisKA"/>
    <property type="match status" value="1"/>
</dbReference>
<evidence type="ECO:0000256" key="2">
    <source>
        <dbReference type="ARBA" id="ARBA00012438"/>
    </source>
</evidence>
<protein>
    <recommendedName>
        <fullName evidence="2">histidine kinase</fullName>
        <ecNumber evidence="2">2.7.13.3</ecNumber>
    </recommendedName>
</protein>
<dbReference type="Gene3D" id="3.30.565.10">
    <property type="entry name" value="Histidine kinase-like ATPase, C-terminal domain"/>
    <property type="match status" value="1"/>
</dbReference>
<comment type="caution">
    <text evidence="8">The sequence shown here is derived from an EMBL/GenBank/DDBJ whole genome shotgun (WGS) entry which is preliminary data.</text>
</comment>
<dbReference type="SMART" id="SM00387">
    <property type="entry name" value="HATPase_c"/>
    <property type="match status" value="1"/>
</dbReference>
<dbReference type="PROSITE" id="PS50113">
    <property type="entry name" value="PAC"/>
    <property type="match status" value="1"/>
</dbReference>
<feature type="transmembrane region" description="Helical" evidence="5">
    <location>
        <begin position="68"/>
        <end position="84"/>
    </location>
</feature>
<dbReference type="InterPro" id="IPR005467">
    <property type="entry name" value="His_kinase_dom"/>
</dbReference>
<organism evidence="8 9">
    <name type="scientific">Plebeiibacterium sediminum</name>
    <dbReference type="NCBI Taxonomy" id="2992112"/>
    <lineage>
        <taxon>Bacteria</taxon>
        <taxon>Pseudomonadati</taxon>
        <taxon>Bacteroidota</taxon>
        <taxon>Bacteroidia</taxon>
        <taxon>Marinilabiliales</taxon>
        <taxon>Marinilabiliaceae</taxon>
        <taxon>Plebeiibacterium</taxon>
    </lineage>
</organism>
<evidence type="ECO:0000256" key="5">
    <source>
        <dbReference type="SAM" id="Phobius"/>
    </source>
</evidence>
<dbReference type="SUPFAM" id="SSF55874">
    <property type="entry name" value="ATPase domain of HSP90 chaperone/DNA topoisomerase II/histidine kinase"/>
    <property type="match status" value="1"/>
</dbReference>
<dbReference type="RefSeq" id="WP_301191863.1">
    <property type="nucleotide sequence ID" value="NZ_JAPDPJ010000050.1"/>
</dbReference>
<keyword evidence="9" id="KW-1185">Reference proteome</keyword>
<dbReference type="Pfam" id="PF00512">
    <property type="entry name" value="HisKA"/>
    <property type="match status" value="1"/>
</dbReference>
<sequence>MDGLRALKDLRDDVVNKALVIGFGFGVISYLVTVVRAFSYGFNWTLYAITLVVVYLGILVYYRKKVKLGFKVLSVAFIILMALITGLSKYGFLVSSKAYIILIPIFVSFVMGYRRAILLLIFFSFIYALFGVLFVYEIIPYTIDVRAYILSPISWAMDITIIILTAAALLVVGKKYSDSILLNLALIKQQNKELNERERKFYLLFDHSFDAILIVKDGFIVDVNTIATKVLKVGKDEIVGMHIEDFAPEKQPDGTVSALKMREFADEVRANKSKSFEWRHQRYNGEEFDAEVHIAVIDVEENELFQVLIKDITEQKQQQSEIEKYRLHLENLVEKRTEALNQANQDLLNSNNQLRKQHAKLEKSIAEIKSMQEKLIEKEKMASLGVMTSGVAHEINNPLNFIQTGLYSLRNTFDTDLQKYLSQDDLTTNRQVIDYMEEGVNRISSIVNSLGSFSSKGTAGFTVCNINDVIEDCLVVLSHEIKNRIEIVKDFSASKIEVMASEDGLHQVFFSILYNSVQAIKHDGVITIKLSVDENNNVIVFVRDNGMGMSKVTMKKMFDPFYTKKSPGEGSGLGMTIVYNIVKEHGGRVKVDSKLGEGTLIEVVLPILA</sequence>
<feature type="transmembrane region" description="Helical" evidence="5">
    <location>
        <begin position="18"/>
        <end position="38"/>
    </location>
</feature>
<dbReference type="Pfam" id="PF02518">
    <property type="entry name" value="HATPase_c"/>
    <property type="match status" value="1"/>
</dbReference>
<dbReference type="InterPro" id="IPR003594">
    <property type="entry name" value="HATPase_dom"/>
</dbReference>
<dbReference type="InterPro" id="IPR035965">
    <property type="entry name" value="PAS-like_dom_sf"/>
</dbReference>
<proteinExistence type="predicted"/>
<dbReference type="EC" id="2.7.13.3" evidence="2"/>
<keyword evidence="5" id="KW-1133">Transmembrane helix</keyword>
<dbReference type="PRINTS" id="PR00344">
    <property type="entry name" value="BCTRLSENSOR"/>
</dbReference>
<keyword evidence="5" id="KW-0812">Transmembrane</keyword>
<dbReference type="PANTHER" id="PTHR43065:SF42">
    <property type="entry name" value="TWO-COMPONENT SENSOR PPRA"/>
    <property type="match status" value="1"/>
</dbReference>
<dbReference type="Pfam" id="PF13426">
    <property type="entry name" value="PAS_9"/>
    <property type="match status" value="1"/>
</dbReference>
<dbReference type="GO" id="GO:0000155">
    <property type="term" value="F:phosphorelay sensor kinase activity"/>
    <property type="evidence" value="ECO:0007669"/>
    <property type="project" value="InterPro"/>
</dbReference>
<dbReference type="InterPro" id="IPR003661">
    <property type="entry name" value="HisK_dim/P_dom"/>
</dbReference>
<keyword evidence="3" id="KW-0597">Phosphoprotein</keyword>
<dbReference type="PROSITE" id="PS50109">
    <property type="entry name" value="HIS_KIN"/>
    <property type="match status" value="1"/>
</dbReference>
<gene>
    <name evidence="8" type="ORF">OM075_17675</name>
</gene>
<evidence type="ECO:0000313" key="8">
    <source>
        <dbReference type="EMBL" id="MCW3788302.1"/>
    </source>
</evidence>
<accession>A0AAE3M781</accession>
<dbReference type="InterPro" id="IPR000014">
    <property type="entry name" value="PAS"/>
</dbReference>
<reference evidence="8" key="1">
    <citation type="submission" date="2022-10" db="EMBL/GenBank/DDBJ databases">
        <authorList>
            <person name="Yu W.X."/>
        </authorList>
    </citation>
    <scope>NUCLEOTIDE SEQUENCE</scope>
    <source>
        <strain evidence="8">AAT</strain>
    </source>
</reference>
<feature type="domain" description="Histidine kinase" evidence="6">
    <location>
        <begin position="390"/>
        <end position="609"/>
    </location>
</feature>
<dbReference type="InterPro" id="IPR036097">
    <property type="entry name" value="HisK_dim/P_sf"/>
</dbReference>
<evidence type="ECO:0000313" key="9">
    <source>
        <dbReference type="Proteomes" id="UP001209229"/>
    </source>
</evidence>
<dbReference type="InterPro" id="IPR004358">
    <property type="entry name" value="Sig_transdc_His_kin-like_C"/>
</dbReference>
<dbReference type="Gene3D" id="1.10.287.130">
    <property type="match status" value="1"/>
</dbReference>